<dbReference type="PANTHER" id="PTHR14503:SF4">
    <property type="entry name" value="LARGE RIBOSOMAL SUBUNIT PROTEIN BL34M"/>
    <property type="match status" value="1"/>
</dbReference>
<evidence type="ECO:0000256" key="3">
    <source>
        <dbReference type="ARBA" id="ARBA00023274"/>
    </source>
</evidence>
<gene>
    <name evidence="5" type="ORF">ACA1_117150</name>
</gene>
<evidence type="ECO:0000256" key="2">
    <source>
        <dbReference type="ARBA" id="ARBA00022980"/>
    </source>
</evidence>
<proteinExistence type="inferred from homology"/>
<evidence type="ECO:0000313" key="5">
    <source>
        <dbReference type="EMBL" id="ELR20242.1"/>
    </source>
</evidence>
<dbReference type="GO" id="GO:0003735">
    <property type="term" value="F:structural constituent of ribosome"/>
    <property type="evidence" value="ECO:0007669"/>
    <property type="project" value="InterPro"/>
</dbReference>
<name>L8H4U5_ACACF</name>
<protein>
    <recommendedName>
        <fullName evidence="4">Large ribosomal subunit protein bL34m</fullName>
    </recommendedName>
</protein>
<dbReference type="KEGG" id="acan:ACA1_117150"/>
<dbReference type="AlphaFoldDB" id="L8H4U5"/>
<dbReference type="OrthoDB" id="431691at2759"/>
<dbReference type="GeneID" id="14921089"/>
<organism evidence="5 6">
    <name type="scientific">Acanthamoeba castellanii (strain ATCC 30010 / Neff)</name>
    <dbReference type="NCBI Taxonomy" id="1257118"/>
    <lineage>
        <taxon>Eukaryota</taxon>
        <taxon>Amoebozoa</taxon>
        <taxon>Discosea</taxon>
        <taxon>Longamoebia</taxon>
        <taxon>Centramoebida</taxon>
        <taxon>Acanthamoebidae</taxon>
        <taxon>Acanthamoeba</taxon>
    </lineage>
</organism>
<dbReference type="Pfam" id="PF00468">
    <property type="entry name" value="Ribosomal_L34"/>
    <property type="match status" value="1"/>
</dbReference>
<dbReference type="InterPro" id="IPR000271">
    <property type="entry name" value="Ribosomal_bL34"/>
</dbReference>
<dbReference type="Gene3D" id="1.10.287.3980">
    <property type="match status" value="1"/>
</dbReference>
<dbReference type="Proteomes" id="UP000011083">
    <property type="component" value="Unassembled WGS sequence"/>
</dbReference>
<keyword evidence="6" id="KW-1185">Reference proteome</keyword>
<dbReference type="HAMAP" id="MF_00391">
    <property type="entry name" value="Ribosomal_bL34"/>
    <property type="match status" value="1"/>
</dbReference>
<reference evidence="5 6" key="1">
    <citation type="journal article" date="2013" name="Genome Biol.">
        <title>Genome of Acanthamoeba castellanii highlights extensive lateral gene transfer and early evolution of tyrosine kinase signaling.</title>
        <authorList>
            <person name="Clarke M."/>
            <person name="Lohan A.J."/>
            <person name="Liu B."/>
            <person name="Lagkouvardos I."/>
            <person name="Roy S."/>
            <person name="Zafar N."/>
            <person name="Bertelli C."/>
            <person name="Schilde C."/>
            <person name="Kianianmomeni A."/>
            <person name="Burglin T.R."/>
            <person name="Frech C."/>
            <person name="Turcotte B."/>
            <person name="Kopec K.O."/>
            <person name="Synnott J.M."/>
            <person name="Choo C."/>
            <person name="Paponov I."/>
            <person name="Finkler A."/>
            <person name="Soon Heng Tan C."/>
            <person name="Hutchins A.P."/>
            <person name="Weinmeier T."/>
            <person name="Rattei T."/>
            <person name="Chu J.S."/>
            <person name="Gimenez G."/>
            <person name="Irimia M."/>
            <person name="Rigden D.J."/>
            <person name="Fitzpatrick D.A."/>
            <person name="Lorenzo-Morales J."/>
            <person name="Bateman A."/>
            <person name="Chiu C.H."/>
            <person name="Tang P."/>
            <person name="Hegemann P."/>
            <person name="Fromm H."/>
            <person name="Raoult D."/>
            <person name="Greub G."/>
            <person name="Miranda-Saavedra D."/>
            <person name="Chen N."/>
            <person name="Nash P."/>
            <person name="Ginger M.L."/>
            <person name="Horn M."/>
            <person name="Schaap P."/>
            <person name="Caler L."/>
            <person name="Loftus B."/>
        </authorList>
    </citation>
    <scope>NUCLEOTIDE SEQUENCE [LARGE SCALE GENOMIC DNA]</scope>
    <source>
        <strain evidence="5 6">Neff</strain>
    </source>
</reference>
<dbReference type="GO" id="GO:1990904">
    <property type="term" value="C:ribonucleoprotein complex"/>
    <property type="evidence" value="ECO:0007669"/>
    <property type="project" value="UniProtKB-KW"/>
</dbReference>
<dbReference type="GO" id="GO:0005840">
    <property type="term" value="C:ribosome"/>
    <property type="evidence" value="ECO:0007669"/>
    <property type="project" value="UniProtKB-KW"/>
</dbReference>
<evidence type="ECO:0000256" key="1">
    <source>
        <dbReference type="ARBA" id="ARBA00010111"/>
    </source>
</evidence>
<dbReference type="NCBIfam" id="TIGR01030">
    <property type="entry name" value="rpmH_bact"/>
    <property type="match status" value="1"/>
</dbReference>
<dbReference type="PROSITE" id="PS00784">
    <property type="entry name" value="RIBOSOMAL_L34"/>
    <property type="match status" value="1"/>
</dbReference>
<accession>L8H4U5</accession>
<comment type="similarity">
    <text evidence="1">Belongs to the bacterial ribosomal protein bL34 family.</text>
</comment>
<feature type="non-terminal residue" evidence="5">
    <location>
        <position position="1"/>
    </location>
</feature>
<dbReference type="InterPro" id="IPR020939">
    <property type="entry name" value="Ribosomal_bL34_CS"/>
</dbReference>
<dbReference type="FunFam" id="1.10.287.3980:FF:000001">
    <property type="entry name" value="Mitochondrial ribosomal protein L34"/>
    <property type="match status" value="1"/>
</dbReference>
<dbReference type="GO" id="GO:0006412">
    <property type="term" value="P:translation"/>
    <property type="evidence" value="ECO:0007669"/>
    <property type="project" value="InterPro"/>
</dbReference>
<evidence type="ECO:0000256" key="4">
    <source>
        <dbReference type="ARBA" id="ARBA00035274"/>
    </source>
</evidence>
<sequence length="129" mass="14282">VESAFNSEAFALPTLSTSSPLPVSRRPVAAFSDVSPRMAMVPLDRTLEIAPTPRDSVLDMVLPTLPLPLDAPLYPTTEGNAPMEAVKRTYQPSTVKRHHTHGFLVRMRSKNGRRTIARKKEKGRHKLGI</sequence>
<dbReference type="EMBL" id="KB007926">
    <property type="protein sequence ID" value="ELR20242.1"/>
    <property type="molecule type" value="Genomic_DNA"/>
</dbReference>
<dbReference type="RefSeq" id="XP_004342352.1">
    <property type="nucleotide sequence ID" value="XM_004342303.1"/>
</dbReference>
<keyword evidence="3" id="KW-0687">Ribonucleoprotein</keyword>
<keyword evidence="2 5" id="KW-0689">Ribosomal protein</keyword>
<dbReference type="STRING" id="1257118.L8H4U5"/>
<dbReference type="PANTHER" id="PTHR14503">
    <property type="entry name" value="MITOCHONDRIAL RIBOSOMAL PROTEIN 34 FAMILY MEMBER"/>
    <property type="match status" value="1"/>
</dbReference>
<evidence type="ECO:0000313" key="6">
    <source>
        <dbReference type="Proteomes" id="UP000011083"/>
    </source>
</evidence>
<dbReference type="VEuPathDB" id="AmoebaDB:ACA1_117150"/>